<dbReference type="OrthoDB" id="10457412at2759"/>
<accession>A0A1E3NE20</accession>
<protein>
    <submittedName>
        <fullName evidence="1">Uncharacterized protein</fullName>
    </submittedName>
</protein>
<dbReference type="RefSeq" id="XP_019015482.1">
    <property type="nucleotide sequence ID" value="XM_019164822.1"/>
</dbReference>
<gene>
    <name evidence="1" type="ORF">PICMEDRAFT_74615</name>
</gene>
<proteinExistence type="predicted"/>
<evidence type="ECO:0000313" key="1">
    <source>
        <dbReference type="EMBL" id="ODQ44369.1"/>
    </source>
</evidence>
<sequence length="113" mass="12587">MGKLVVQNFRRLHEVRLTRFYRIIGMVTEYDPERGVVGVISIFDGSRCEVELDLECDADGTKRLDFHEGLVVDINAVTVSAAVLKASRIDVVNLPGSLIEYRETLCAFAQIGS</sequence>
<keyword evidence="2" id="KW-1185">Reference proteome</keyword>
<dbReference type="EMBL" id="KV454007">
    <property type="protein sequence ID" value="ODQ44369.1"/>
    <property type="molecule type" value="Genomic_DNA"/>
</dbReference>
<reference evidence="1 2" key="1">
    <citation type="journal article" date="2016" name="Proc. Natl. Acad. Sci. U.S.A.">
        <title>Comparative genomics of biotechnologically important yeasts.</title>
        <authorList>
            <person name="Riley R."/>
            <person name="Haridas S."/>
            <person name="Wolfe K.H."/>
            <person name="Lopes M.R."/>
            <person name="Hittinger C.T."/>
            <person name="Goeker M."/>
            <person name="Salamov A.A."/>
            <person name="Wisecaver J.H."/>
            <person name="Long T.M."/>
            <person name="Calvey C.H."/>
            <person name="Aerts A.L."/>
            <person name="Barry K.W."/>
            <person name="Choi C."/>
            <person name="Clum A."/>
            <person name="Coughlan A.Y."/>
            <person name="Deshpande S."/>
            <person name="Douglass A.P."/>
            <person name="Hanson S.J."/>
            <person name="Klenk H.-P."/>
            <person name="LaButti K.M."/>
            <person name="Lapidus A."/>
            <person name="Lindquist E.A."/>
            <person name="Lipzen A.M."/>
            <person name="Meier-Kolthoff J.P."/>
            <person name="Ohm R.A."/>
            <person name="Otillar R.P."/>
            <person name="Pangilinan J.L."/>
            <person name="Peng Y."/>
            <person name="Rokas A."/>
            <person name="Rosa C.A."/>
            <person name="Scheuner C."/>
            <person name="Sibirny A.A."/>
            <person name="Slot J.C."/>
            <person name="Stielow J.B."/>
            <person name="Sun H."/>
            <person name="Kurtzman C.P."/>
            <person name="Blackwell M."/>
            <person name="Grigoriev I.V."/>
            <person name="Jeffries T.W."/>
        </authorList>
    </citation>
    <scope>NUCLEOTIDE SEQUENCE [LARGE SCALE GENOMIC DNA]</scope>
    <source>
        <strain evidence="1 2">NRRL Y-2026</strain>
    </source>
</reference>
<dbReference type="GeneID" id="30181509"/>
<organism evidence="1 2">
    <name type="scientific">Pichia membranifaciens NRRL Y-2026</name>
    <dbReference type="NCBI Taxonomy" id="763406"/>
    <lineage>
        <taxon>Eukaryota</taxon>
        <taxon>Fungi</taxon>
        <taxon>Dikarya</taxon>
        <taxon>Ascomycota</taxon>
        <taxon>Saccharomycotina</taxon>
        <taxon>Pichiomycetes</taxon>
        <taxon>Pichiales</taxon>
        <taxon>Pichiaceae</taxon>
        <taxon>Pichia</taxon>
    </lineage>
</organism>
<evidence type="ECO:0000313" key="2">
    <source>
        <dbReference type="Proteomes" id="UP000094455"/>
    </source>
</evidence>
<name>A0A1E3NE20_9ASCO</name>
<dbReference type="Proteomes" id="UP000094455">
    <property type="component" value="Unassembled WGS sequence"/>
</dbReference>
<dbReference type="AlphaFoldDB" id="A0A1E3NE20"/>